<name>A0ACB1AQ73_MELEN</name>
<comment type="caution">
    <text evidence="1">The sequence shown here is derived from an EMBL/GenBank/DDBJ whole genome shotgun (WGS) entry which is preliminary data.</text>
</comment>
<dbReference type="EMBL" id="CAVMJV010000093">
    <property type="protein sequence ID" value="CAK5092683.1"/>
    <property type="molecule type" value="Genomic_DNA"/>
</dbReference>
<gene>
    <name evidence="1" type="ORF">MENTE1834_LOCUS40191</name>
</gene>
<keyword evidence="2" id="KW-1185">Reference proteome</keyword>
<evidence type="ECO:0000313" key="2">
    <source>
        <dbReference type="Proteomes" id="UP001497535"/>
    </source>
</evidence>
<dbReference type="Proteomes" id="UP001497535">
    <property type="component" value="Unassembled WGS sequence"/>
</dbReference>
<protein>
    <submittedName>
        <fullName evidence="1">Uncharacterized protein</fullName>
    </submittedName>
</protein>
<organism evidence="1 2">
    <name type="scientific">Meloidogyne enterolobii</name>
    <name type="common">Root-knot nematode worm</name>
    <name type="synonym">Meloidogyne mayaguensis</name>
    <dbReference type="NCBI Taxonomy" id="390850"/>
    <lineage>
        <taxon>Eukaryota</taxon>
        <taxon>Metazoa</taxon>
        <taxon>Ecdysozoa</taxon>
        <taxon>Nematoda</taxon>
        <taxon>Chromadorea</taxon>
        <taxon>Rhabditida</taxon>
        <taxon>Tylenchina</taxon>
        <taxon>Tylenchomorpha</taxon>
        <taxon>Tylenchoidea</taxon>
        <taxon>Meloidogynidae</taxon>
        <taxon>Meloidogyninae</taxon>
        <taxon>Meloidogyne</taxon>
    </lineage>
</organism>
<proteinExistence type="predicted"/>
<reference evidence="1" key="1">
    <citation type="submission" date="2023-11" db="EMBL/GenBank/DDBJ databases">
        <authorList>
            <person name="Poullet M."/>
        </authorList>
    </citation>
    <scope>NUCLEOTIDE SEQUENCE</scope>
    <source>
        <strain evidence="1">E1834</strain>
    </source>
</reference>
<sequence length="139" mass="16565">MFGHRLGFLPAGWDKMSPYLFFFFSSFFFSFLPSNPDFKNILFLPCRHTLPIPYFANKARIPHFANKRIDKTWIFPLLAKYDIGKMCRSLFFFFTNPPLFPPLYSFSFFILFFFHIFLSSSNEKKKKITSSPFLPFSLF</sequence>
<evidence type="ECO:0000313" key="1">
    <source>
        <dbReference type="EMBL" id="CAK5092683.1"/>
    </source>
</evidence>
<accession>A0ACB1AQ73</accession>